<proteinExistence type="predicted"/>
<keyword evidence="4" id="KW-0408">Iron</keyword>
<dbReference type="PANTHER" id="PTHR43498">
    <property type="entry name" value="FERREDOXIN:COB-COM HETERODISULFIDE REDUCTASE SUBUNIT A"/>
    <property type="match status" value="1"/>
</dbReference>
<organism evidence="7 8">
    <name type="scientific">Dethiosulfovibrio salsuginis</name>
    <dbReference type="NCBI Taxonomy" id="561720"/>
    <lineage>
        <taxon>Bacteria</taxon>
        <taxon>Thermotogati</taxon>
        <taxon>Synergistota</taxon>
        <taxon>Synergistia</taxon>
        <taxon>Synergistales</taxon>
        <taxon>Dethiosulfovibrionaceae</taxon>
        <taxon>Dethiosulfovibrio</taxon>
    </lineage>
</organism>
<evidence type="ECO:0000256" key="2">
    <source>
        <dbReference type="ARBA" id="ARBA00022723"/>
    </source>
</evidence>
<dbReference type="GO" id="GO:0051539">
    <property type="term" value="F:4 iron, 4 sulfur cluster binding"/>
    <property type="evidence" value="ECO:0007669"/>
    <property type="project" value="UniProtKB-KW"/>
</dbReference>
<reference evidence="8" key="1">
    <citation type="submission" date="2017-04" db="EMBL/GenBank/DDBJ databases">
        <authorList>
            <person name="Varghese N."/>
            <person name="Submissions S."/>
        </authorList>
    </citation>
    <scope>NUCLEOTIDE SEQUENCE [LARGE SCALE GENOMIC DNA]</scope>
    <source>
        <strain evidence="8">USBA 82</strain>
    </source>
</reference>
<evidence type="ECO:0000313" key="8">
    <source>
        <dbReference type="Proteomes" id="UP000193355"/>
    </source>
</evidence>
<evidence type="ECO:0000256" key="3">
    <source>
        <dbReference type="ARBA" id="ARBA00023002"/>
    </source>
</evidence>
<keyword evidence="8" id="KW-1185">Reference proteome</keyword>
<feature type="signal peptide" evidence="6">
    <location>
        <begin position="1"/>
        <end position="22"/>
    </location>
</feature>
<keyword evidence="2" id="KW-0479">Metal-binding</keyword>
<dbReference type="AlphaFoldDB" id="A0A1X7JQJ2"/>
<dbReference type="Proteomes" id="UP000193355">
    <property type="component" value="Unassembled WGS sequence"/>
</dbReference>
<dbReference type="OrthoDB" id="9759982at2"/>
<feature type="chain" id="PRO_5012530336" evidence="6">
    <location>
        <begin position="23"/>
        <end position="660"/>
    </location>
</feature>
<dbReference type="Gene3D" id="3.50.50.60">
    <property type="entry name" value="FAD/NAD(P)-binding domain"/>
    <property type="match status" value="1"/>
</dbReference>
<sequence>MRRFLALCLAIIPILAAHPASANGEGKAYDVIIVGAGSGGSAAAVQAARSGASVALVEETGWVGGQITAAAVSTMDDVTHNRSGIYLEFIQRIRESYDATGTASNICYWATDTIAAEPVVAEAILLEMLSTAKPGKVDLYLHQEVIKAVMDGNRVKGVSFRDQNGVETTLKGQVTIDATECGDFIPLTPARYRSGNSVSPNINLDGEIQDITWVAVIREQSNIGPELTAKEPEGYRRDVGRFRKVVRLDGSTWPGNYPFDVPSFKAYRGLPDRENPHPIDGGDSETWKWITRTGLNWGNDVPGNGGDHTGLTARYLEDRDYRRLINGEAVNRTLRLIHYIQTELGMTDWTVDLSQGYDGRGDSVRERAIVLDDGNDGLLAHFPPIPYVRESRRIVGIETLTAKSSARSPQLGRALVNRTNSIALGEYPMDIHGSRLRGSLESYLNETIEDYPHQWRSDEGVFQVPYGTLIPEKVDGLLAAEKNLSVSRLANGATRLQPITLLTGQAAGATAALSARYGLQPRDLPVILVQDEILKGRSRISLFSFHDVGLDHRHWRGVQAATLYGFLEPMSPKMFGAILPMEEFQVMDMLAKAFGKNYRSEGTNFVSRSELVRLIKVNFPDWDETKTPWDGPMDTMVYRGEAVTAVWDSIVQSVTPSPLR</sequence>
<name>A0A1X7JQJ2_9BACT</name>
<keyword evidence="5" id="KW-0411">Iron-sulfur</keyword>
<dbReference type="GO" id="GO:0016491">
    <property type="term" value="F:oxidoreductase activity"/>
    <property type="evidence" value="ECO:0007669"/>
    <property type="project" value="UniProtKB-KW"/>
</dbReference>
<dbReference type="Pfam" id="PF12831">
    <property type="entry name" value="FAD_oxidored"/>
    <property type="match status" value="1"/>
</dbReference>
<dbReference type="InterPro" id="IPR036188">
    <property type="entry name" value="FAD/NAD-bd_sf"/>
</dbReference>
<dbReference type="STRING" id="561720.SAMN06275492_11519"/>
<dbReference type="InterPro" id="IPR039650">
    <property type="entry name" value="HdrA-like"/>
</dbReference>
<gene>
    <name evidence="7" type="ORF">SAMN06275492_11519</name>
</gene>
<accession>A0A1X7JQJ2</accession>
<dbReference type="SUPFAM" id="SSF51905">
    <property type="entry name" value="FAD/NAD(P)-binding domain"/>
    <property type="match status" value="1"/>
</dbReference>
<dbReference type="GO" id="GO:0046872">
    <property type="term" value="F:metal ion binding"/>
    <property type="evidence" value="ECO:0007669"/>
    <property type="project" value="UniProtKB-KW"/>
</dbReference>
<dbReference type="EMBL" id="FXBB01000015">
    <property type="protein sequence ID" value="SMG30528.1"/>
    <property type="molecule type" value="Genomic_DNA"/>
</dbReference>
<evidence type="ECO:0000256" key="6">
    <source>
        <dbReference type="SAM" id="SignalP"/>
    </source>
</evidence>
<protein>
    <submittedName>
        <fullName evidence="7">FAD dependent oxidoreductase</fullName>
    </submittedName>
</protein>
<dbReference type="PANTHER" id="PTHR43498:SF1">
    <property type="entry name" value="COB--COM HETERODISULFIDE REDUCTASE IRON-SULFUR SUBUNIT A"/>
    <property type="match status" value="1"/>
</dbReference>
<keyword evidence="3" id="KW-0560">Oxidoreductase</keyword>
<evidence type="ECO:0000256" key="1">
    <source>
        <dbReference type="ARBA" id="ARBA00022485"/>
    </source>
</evidence>
<keyword evidence="1" id="KW-0004">4Fe-4S</keyword>
<dbReference type="RefSeq" id="WP_159448269.1">
    <property type="nucleotide sequence ID" value="NZ_FXBB01000015.1"/>
</dbReference>
<evidence type="ECO:0000256" key="4">
    <source>
        <dbReference type="ARBA" id="ARBA00023004"/>
    </source>
</evidence>
<evidence type="ECO:0000256" key="5">
    <source>
        <dbReference type="ARBA" id="ARBA00023014"/>
    </source>
</evidence>
<evidence type="ECO:0000313" key="7">
    <source>
        <dbReference type="EMBL" id="SMG30528.1"/>
    </source>
</evidence>
<keyword evidence="6" id="KW-0732">Signal</keyword>